<evidence type="ECO:0000313" key="1">
    <source>
        <dbReference type="EMBL" id="MFH6602644.1"/>
    </source>
</evidence>
<proteinExistence type="predicted"/>
<reference evidence="1" key="1">
    <citation type="submission" date="2024-09" db="EMBL/GenBank/DDBJ databases">
        <authorList>
            <person name="Liu J."/>
        </authorList>
    </citation>
    <scope>NUCLEOTIDE SEQUENCE</scope>
    <source>
        <strain evidence="1">NBU2967</strain>
    </source>
</reference>
<gene>
    <name evidence="1" type="ORF">ACEZ3G_04090</name>
</gene>
<sequence length="290" mass="33770">MLDFYNFVKDNPVFRQFFVDELLFTAYDCPIEVSPLDYWVDKNYFCYVTKGGAKWKTPKQEYIFKVGDGAFLTKGAHRVFKILNGEFCALLIFIPDEFIKSVVKDHLPSNQIKSCSKHSDTVIPLHLDRTLLDYFNSVLNYFSLRSAPSKDLLGIKFRELIINIMTQDHNPALTSYFIETSSSVKISLERVMEENFVFNLSMTDFAKLSGRSLATFNRDFSKKYGTSPGKWLKNKRLEYGKYLLETTNLNISEITLDAGFENTSHFVRVFKEKYKQPPLKLRKSFRNIYS</sequence>
<dbReference type="Proteomes" id="UP001595191">
    <property type="component" value="Unassembled WGS sequence"/>
</dbReference>
<keyword evidence="2" id="KW-1185">Reference proteome</keyword>
<protein>
    <submittedName>
        <fullName evidence="1">Helix-turn-helix domain-containing protein</fullName>
    </submittedName>
</protein>
<organism evidence="1 2">
    <name type="scientific">Meishania litoralis</name>
    <dbReference type="NCBI Taxonomy" id="3434685"/>
    <lineage>
        <taxon>Bacteria</taxon>
        <taxon>Pseudomonadati</taxon>
        <taxon>Bacteroidota</taxon>
        <taxon>Flavobacteriia</taxon>
        <taxon>Flavobacteriales</taxon>
        <taxon>Flavobacteriaceae</taxon>
        <taxon>Meishania</taxon>
    </lineage>
</organism>
<evidence type="ECO:0000313" key="2">
    <source>
        <dbReference type="Proteomes" id="UP001595191"/>
    </source>
</evidence>
<comment type="caution">
    <text evidence="1">The sequence shown here is derived from an EMBL/GenBank/DDBJ whole genome shotgun (WGS) entry which is preliminary data.</text>
</comment>
<accession>A0ACC7LGN5</accession>
<name>A0ACC7LGN5_9FLAO</name>
<dbReference type="EMBL" id="JBHFPV010000001">
    <property type="protein sequence ID" value="MFH6602644.1"/>
    <property type="molecule type" value="Genomic_DNA"/>
</dbReference>